<gene>
    <name evidence="2" type="ORF">CROQUDRAFT_108716</name>
</gene>
<name>A0A9P6TB02_9BASI</name>
<evidence type="ECO:0000313" key="2">
    <source>
        <dbReference type="EMBL" id="KAG0144128.1"/>
    </source>
</evidence>
<dbReference type="Proteomes" id="UP000886653">
    <property type="component" value="Unassembled WGS sequence"/>
</dbReference>
<organism evidence="2 3">
    <name type="scientific">Cronartium quercuum f. sp. fusiforme G11</name>
    <dbReference type="NCBI Taxonomy" id="708437"/>
    <lineage>
        <taxon>Eukaryota</taxon>
        <taxon>Fungi</taxon>
        <taxon>Dikarya</taxon>
        <taxon>Basidiomycota</taxon>
        <taxon>Pucciniomycotina</taxon>
        <taxon>Pucciniomycetes</taxon>
        <taxon>Pucciniales</taxon>
        <taxon>Coleosporiaceae</taxon>
        <taxon>Cronartium</taxon>
    </lineage>
</organism>
<reference evidence="2" key="1">
    <citation type="submission" date="2013-11" db="EMBL/GenBank/DDBJ databases">
        <title>Genome sequence of the fusiform rust pathogen reveals effectors for host alternation and coevolution with pine.</title>
        <authorList>
            <consortium name="DOE Joint Genome Institute"/>
            <person name="Smith K."/>
            <person name="Pendleton A."/>
            <person name="Kubisiak T."/>
            <person name="Anderson C."/>
            <person name="Salamov A."/>
            <person name="Aerts A."/>
            <person name="Riley R."/>
            <person name="Clum A."/>
            <person name="Lindquist E."/>
            <person name="Ence D."/>
            <person name="Campbell M."/>
            <person name="Kronenberg Z."/>
            <person name="Feau N."/>
            <person name="Dhillon B."/>
            <person name="Hamelin R."/>
            <person name="Burleigh J."/>
            <person name="Smith J."/>
            <person name="Yandell M."/>
            <person name="Nelson C."/>
            <person name="Grigoriev I."/>
            <person name="Davis J."/>
        </authorList>
    </citation>
    <scope>NUCLEOTIDE SEQUENCE</scope>
    <source>
        <strain evidence="2">G11</strain>
    </source>
</reference>
<feature type="region of interest" description="Disordered" evidence="1">
    <location>
        <begin position="557"/>
        <end position="614"/>
    </location>
</feature>
<feature type="compositionally biased region" description="Basic residues" evidence="1">
    <location>
        <begin position="566"/>
        <end position="578"/>
    </location>
</feature>
<accession>A0A9P6TB02</accession>
<feature type="compositionally biased region" description="Basic and acidic residues" evidence="1">
    <location>
        <begin position="579"/>
        <end position="601"/>
    </location>
</feature>
<evidence type="ECO:0000256" key="1">
    <source>
        <dbReference type="SAM" id="MobiDB-lite"/>
    </source>
</evidence>
<feature type="compositionally biased region" description="Polar residues" evidence="1">
    <location>
        <begin position="603"/>
        <end position="613"/>
    </location>
</feature>
<dbReference type="AlphaFoldDB" id="A0A9P6TB02"/>
<comment type="caution">
    <text evidence="2">The sequence shown here is derived from an EMBL/GenBank/DDBJ whole genome shotgun (WGS) entry which is preliminary data.</text>
</comment>
<sequence length="647" mass="70360">MGRVSLSAVSRRTEHRPRQVTCAVKPVRLLLSAISRRTEHRPRQVTCAVKPVRLSQLIGKWLAGSRIDEDIVVVSEYFEFLELADEGSRNAPISLAYQDKELRGLGSTTELAIREVDGVDSPTPGALLPGCGYAAAADQKGRAEVQSAVRSLYAIHAQWRGPFTVQAPPQNTCAICSMVKPASTLMSKLTHFAIHVDKQPCPSSFCWQCLDVADEQMFEWRDLPVHCTVKRPVTVLHPTTADFERYGIPILPIPPLKSQKIASAIPLSKTSPIVNTTLQPQPQLSNYIYFMCIQDLTRSQSKAESVAEPLVYLPSNTNFSGPSPQRAPSVGFKFTAESRDKSLEHAISMPNGGSQLNTASGFTGVRIASQSNVAAPSSTAKLSMTSVRCDHMVHTSNSSTDSQVLTSLPAFPPHEDFSMLNIEQDTSSEACRVQPELSRNLSTPLTGPHALPSYLHSNNVPTLGAPLLLNKLPTPAVPVAERVLLASGGAIPSALPMRNGPAIGNVAPPQLFSSVNIAEARLRDFEASISSMPFIRFSSSINQQTILIPSITRKEVDHNLTPQKKTERKKPCRSGYKHPKTEDGKVKKGRPSKKELAEATERATFTSTNSTSPVEKYTDILNPLAEGSLKDFLEATERVASTSNTST</sequence>
<proteinExistence type="predicted"/>
<evidence type="ECO:0000313" key="3">
    <source>
        <dbReference type="Proteomes" id="UP000886653"/>
    </source>
</evidence>
<protein>
    <submittedName>
        <fullName evidence="2">Uncharacterized protein</fullName>
    </submittedName>
</protein>
<dbReference type="EMBL" id="MU167302">
    <property type="protein sequence ID" value="KAG0144128.1"/>
    <property type="molecule type" value="Genomic_DNA"/>
</dbReference>
<keyword evidence="3" id="KW-1185">Reference proteome</keyword>